<gene>
    <name evidence="1" type="ORF">FHG66_12810</name>
</gene>
<keyword evidence="2" id="KW-1185">Reference proteome</keyword>
<evidence type="ECO:0000313" key="2">
    <source>
        <dbReference type="Proteomes" id="UP000305887"/>
    </source>
</evidence>
<dbReference type="Pfam" id="PF07751">
    <property type="entry name" value="Abi_2"/>
    <property type="match status" value="1"/>
</dbReference>
<proteinExistence type="predicted"/>
<accession>A0A5C4MT44</accession>
<organism evidence="1 2">
    <name type="scientific">Rubellimicrobium rubrum</name>
    <dbReference type="NCBI Taxonomy" id="2585369"/>
    <lineage>
        <taxon>Bacteria</taxon>
        <taxon>Pseudomonadati</taxon>
        <taxon>Pseudomonadota</taxon>
        <taxon>Alphaproteobacteria</taxon>
        <taxon>Rhodobacterales</taxon>
        <taxon>Roseobacteraceae</taxon>
        <taxon>Rubellimicrobium</taxon>
    </lineage>
</organism>
<sequence length="300" mass="34755">MKFTKPATSVDEQLALLRRRGLRIDDEAEARHHLICISYYRLRAYWLPFEVPAAAGDHAFRPGTSFQDVLALYIFDRQLRLLVMDAVERVEVAFRAGWAHGLAVNHGSHGYLKPELYDDLRHFQVAVDNLHDDFQRSRDTFAEHYRQTYDDPELPPVWMAAEIMSFGQLSKWIDNLKFRSDRQAIARLFGLDEKVLVSFAHHMSYVRNICAHHGRLWNRRMVVKMRVPKAPISVGASMKDAPESLLYNTLTMLEHLMTVISPGSGWRKRVVDLVDSCPLAQPSAMGFPEDWRRRPAWRVD</sequence>
<dbReference type="OrthoDB" id="5363652at2"/>
<evidence type="ECO:0000313" key="1">
    <source>
        <dbReference type="EMBL" id="TNC49035.1"/>
    </source>
</evidence>
<protein>
    <submittedName>
        <fullName evidence="1">Abi family protein</fullName>
    </submittedName>
</protein>
<dbReference type="Proteomes" id="UP000305887">
    <property type="component" value="Unassembled WGS sequence"/>
</dbReference>
<comment type="caution">
    <text evidence="1">The sequence shown here is derived from an EMBL/GenBank/DDBJ whole genome shotgun (WGS) entry which is preliminary data.</text>
</comment>
<dbReference type="InterPro" id="IPR011664">
    <property type="entry name" value="Abi_system_AbiD/AbiF-like"/>
</dbReference>
<dbReference type="AlphaFoldDB" id="A0A5C4MT44"/>
<dbReference type="EMBL" id="VDFU01000014">
    <property type="protein sequence ID" value="TNC49035.1"/>
    <property type="molecule type" value="Genomic_DNA"/>
</dbReference>
<dbReference type="RefSeq" id="WP_139077358.1">
    <property type="nucleotide sequence ID" value="NZ_VDFU01000014.1"/>
</dbReference>
<name>A0A5C4MT44_9RHOB</name>
<reference evidence="1 2" key="1">
    <citation type="submission" date="2019-06" db="EMBL/GenBank/DDBJ databases">
        <title>YIM 131921 draft genome.</title>
        <authorList>
            <person name="Jiang L."/>
        </authorList>
    </citation>
    <scope>NUCLEOTIDE SEQUENCE [LARGE SCALE GENOMIC DNA]</scope>
    <source>
        <strain evidence="1 2">YIM 131921</strain>
    </source>
</reference>